<reference evidence="1" key="2">
    <citation type="journal article" date="2000" name="Genome Res.">
        <title>Normalization and subtraction of cap-trapper-selected cDNAs to prepare full-length cDNA libraries for rapid discovery of new genes.</title>
        <authorList>
            <person name="Carninci P."/>
            <person name="Shibata Y."/>
            <person name="Hayatsu N."/>
            <person name="Sugahara Y."/>
            <person name="Shibata K."/>
            <person name="Itoh M."/>
            <person name="Konno H."/>
            <person name="Okazaki Y."/>
            <person name="Muramatsu M."/>
            <person name="Hayashizaki Y."/>
        </authorList>
    </citation>
    <scope>NUCLEOTIDE SEQUENCE</scope>
    <source>
        <strain evidence="1">C57BL/6J</strain>
        <tissue evidence="1">Head</tissue>
    </source>
</reference>
<reference evidence="1" key="7">
    <citation type="journal article" date="2005" name="Science">
        <title>The Transcriptional Landscape of the Mammalian Genome.</title>
        <authorList>
            <consortium name="The FANTOM Consortium"/>
            <consortium name="Riken Genome Exploration Research Group and Genome Science Group (Genome Network Project Core Group)"/>
        </authorList>
    </citation>
    <scope>NUCLEOTIDE SEQUENCE</scope>
    <source>
        <strain evidence="1">C57BL/6J</strain>
        <tissue evidence="1">Head</tissue>
    </source>
</reference>
<reference evidence="1" key="6">
    <citation type="journal article" date="2002" name="Nature">
        <title>Analysis of the mouse transcriptome based on functional annotation of 60,770 full-length cDNAs.</title>
        <authorList>
            <consortium name="The FANTOM Consortium and the RIKEN Genome Exploration Research Group Phase I and II Team"/>
        </authorList>
    </citation>
    <scope>NUCLEOTIDE SEQUENCE</scope>
    <source>
        <strain evidence="1">C57BL/6J</strain>
        <tissue evidence="1">Head</tissue>
    </source>
</reference>
<reference evidence="1" key="4">
    <citation type="submission" date="2000-07" db="EMBL/GenBank/DDBJ databases">
        <authorList>
            <person name="Adachi J."/>
            <person name="Aizawa K."/>
            <person name="Akahira S."/>
            <person name="Akimura T."/>
            <person name="Arai A."/>
            <person name="Aono H."/>
            <person name="Arakawa T."/>
            <person name="Bono H."/>
            <person name="Carninci P."/>
            <person name="Fukuda S."/>
            <person name="Fukunishi Y."/>
            <person name="Furuno M."/>
            <person name="Hanagaki T."/>
            <person name="Hara A."/>
            <person name="Hayatsu N."/>
            <person name="Hiramoto K."/>
            <person name="Hiraoka T."/>
            <person name="Hori F."/>
            <person name="Imotani K."/>
            <person name="Ishii Y."/>
            <person name="Itoh M."/>
            <person name="Izawa M."/>
            <person name="Kasukawa T."/>
            <person name="Kato H."/>
            <person name="Kawai J."/>
            <person name="Kojima Y."/>
            <person name="Konno H."/>
            <person name="Kouda M."/>
            <person name="Koya S."/>
            <person name="Kurihara C."/>
            <person name="Matsuyama T."/>
            <person name="Miyazaki A."/>
            <person name="Nishi K."/>
            <person name="Nomura K."/>
            <person name="Numazaki R."/>
            <person name="Ohno M."/>
            <person name="Okazaki Y."/>
            <person name="Okido T."/>
            <person name="Owa C."/>
            <person name="Saito H."/>
            <person name="Saito R."/>
            <person name="Sakai C."/>
            <person name="Sakai K."/>
            <person name="Sano H."/>
            <person name="Sasaki D."/>
            <person name="Shibata K."/>
            <person name="Shibata Y."/>
            <person name="Shinagawa A."/>
            <person name="Shiraki T."/>
            <person name="Sogabe Y."/>
            <person name="Suzuki H."/>
            <person name="Tagami M."/>
            <person name="Tagawa A."/>
            <person name="Takahashi F."/>
            <person name="Tanaka T."/>
            <person name="Tejima Y."/>
            <person name="Toya T."/>
            <person name="Yamamura T."/>
            <person name="Yasunishi A."/>
            <person name="Yoshida K."/>
            <person name="Yoshino M."/>
            <person name="Muramatsu M."/>
            <person name="Hayashizaki Y."/>
        </authorList>
    </citation>
    <scope>NUCLEOTIDE SEQUENCE</scope>
    <source>
        <strain evidence="1">C57BL/6J</strain>
        <tissue evidence="1">Head</tissue>
    </source>
</reference>
<name>Q3V438_MOUSE</name>
<dbReference type="AlphaFoldDB" id="Q3V438"/>
<dbReference type="MGI" id="MGI:3642370">
    <property type="gene designation" value="Apela"/>
</dbReference>
<reference evidence="1" key="1">
    <citation type="journal article" date="1999" name="Methods Enzymol.">
        <title>High-efficiency full-length cDNA cloning.</title>
        <authorList>
            <person name="Carninci P."/>
            <person name="Hayashizaki Y."/>
        </authorList>
    </citation>
    <scope>NUCLEOTIDE SEQUENCE</scope>
    <source>
        <strain evidence="1">C57BL/6J</strain>
        <tissue evidence="1">Head</tissue>
    </source>
</reference>
<protein>
    <submittedName>
        <fullName evidence="1">Uncharacterized protein</fullName>
    </submittedName>
</protein>
<evidence type="ECO:0000313" key="2">
    <source>
        <dbReference type="MGI" id="MGI:3642370"/>
    </source>
</evidence>
<reference evidence="1" key="5">
    <citation type="journal article" date="2001" name="Nature">
        <title>Functional annotation of a full-length mouse cDNA collection.</title>
        <authorList>
            <consortium name="The RIKEN Genome Exploration Research Group Phase II Team and the FANTOM Consortium"/>
        </authorList>
    </citation>
    <scope>NUCLEOTIDE SEQUENCE</scope>
    <source>
        <strain evidence="1">C57BL/6J</strain>
        <tissue evidence="1">Head</tissue>
    </source>
</reference>
<accession>Q3V438</accession>
<sequence>MYELHIVVGFTKAFTYQYITSYGRLSTHVHHIHRFFTGMHAIYTDYICTHIPSPFSPLTLLQVSFIHLGSFVSILMVCTHE</sequence>
<proteinExistence type="evidence at transcript level"/>
<gene>
    <name evidence="2" type="primary">Apela</name>
</gene>
<evidence type="ECO:0000313" key="1">
    <source>
        <dbReference type="EMBL" id="BAE20426.1"/>
    </source>
</evidence>
<dbReference type="EMBL" id="AK014119">
    <property type="protein sequence ID" value="BAE20426.1"/>
    <property type="molecule type" value="mRNA"/>
</dbReference>
<dbReference type="AGR" id="MGI:3642370"/>
<reference evidence="1" key="8">
    <citation type="journal article" date="2005" name="Science">
        <title>Antisense Transcription in the Mammalian Transcriptome.</title>
        <authorList>
            <consortium name="RIKEN Genome Exploration Research Group and Genome Science Group (Genome Network Project Core Group) and the FANTOM Consortium"/>
        </authorList>
    </citation>
    <scope>NUCLEOTIDE SEQUENCE</scope>
    <source>
        <strain evidence="1">C57BL/6J</strain>
        <tissue evidence="1">Head</tissue>
    </source>
</reference>
<reference evidence="1" key="3">
    <citation type="journal article" date="2000" name="Genome Res.">
        <title>RIKEN integrated sequence analysis (RISA) system--384-format sequencing pipeline with 384 multicapillary sequencer.</title>
        <authorList>
            <person name="Shibata K."/>
            <person name="Itoh M."/>
            <person name="Aizawa K."/>
            <person name="Nagaoka S."/>
            <person name="Sasaki N."/>
            <person name="Carninci P."/>
            <person name="Konno H."/>
            <person name="Akiyama J."/>
            <person name="Nishi K."/>
            <person name="Kitsunai T."/>
            <person name="Tashiro H."/>
            <person name="Itoh M."/>
            <person name="Sumi N."/>
            <person name="Ishii Y."/>
            <person name="Nakamura S."/>
            <person name="Hazama M."/>
            <person name="Nishine T."/>
            <person name="Harada A."/>
            <person name="Yamamoto R."/>
            <person name="Matsumoto H."/>
            <person name="Sakaguchi S."/>
            <person name="Ikegami T."/>
            <person name="Kashiwagi K."/>
            <person name="Fujiwake S."/>
            <person name="Inoue K."/>
            <person name="Togawa Y."/>
            <person name="Izawa M."/>
            <person name="Ohara E."/>
            <person name="Watahiki M."/>
            <person name="Yoneda Y."/>
            <person name="Ishikawa T."/>
            <person name="Ozawa K."/>
            <person name="Tanaka T."/>
            <person name="Matsuura S."/>
            <person name="Kawai J."/>
            <person name="Okazaki Y."/>
            <person name="Muramatsu M."/>
            <person name="Inoue Y."/>
            <person name="Kira A."/>
            <person name="Hayashizaki Y."/>
        </authorList>
    </citation>
    <scope>NUCLEOTIDE SEQUENCE</scope>
    <source>
        <strain evidence="1">C57BL/6J</strain>
        <tissue evidence="1">Head</tissue>
    </source>
</reference>
<organism evidence="1">
    <name type="scientific">Mus musculus</name>
    <name type="common">Mouse</name>
    <dbReference type="NCBI Taxonomy" id="10090"/>
    <lineage>
        <taxon>Eukaryota</taxon>
        <taxon>Metazoa</taxon>
        <taxon>Chordata</taxon>
        <taxon>Craniata</taxon>
        <taxon>Vertebrata</taxon>
        <taxon>Euteleostomi</taxon>
        <taxon>Mammalia</taxon>
        <taxon>Eutheria</taxon>
        <taxon>Euarchontoglires</taxon>
        <taxon>Glires</taxon>
        <taxon>Rodentia</taxon>
        <taxon>Myomorpha</taxon>
        <taxon>Muroidea</taxon>
        <taxon>Muridae</taxon>
        <taxon>Murinae</taxon>
        <taxon>Mus</taxon>
        <taxon>Mus</taxon>
    </lineage>
</organism>